<dbReference type="InParanoid" id="A0A163IPN8"/>
<sequence>MALWNPGNDTLLCSALRSKTLQTTARKVIAQGDSVGLKTHQEGQKIIAEILFTSYATLTHHCSNGISFEGFTMYGFPSLSQDPVLRIKLSNLPFTSEEHLSQGIFDLVAPYGIVLEGGIMMDLGWFDGSGYAIIQIPSTSETSPADVIVTQTCTALITSIARLDQSEDPKVGPSSCQFAMSPQHTNIFID</sequence>
<dbReference type="AlphaFoldDB" id="A0A163IPN8"/>
<evidence type="ECO:0000313" key="2">
    <source>
        <dbReference type="Proteomes" id="UP000078561"/>
    </source>
</evidence>
<proteinExistence type="predicted"/>
<dbReference type="OrthoDB" id="2283943at2759"/>
<dbReference type="STRING" id="4829.A0A163IPN8"/>
<protein>
    <submittedName>
        <fullName evidence="1">Uncharacterized protein</fullName>
    </submittedName>
</protein>
<dbReference type="Proteomes" id="UP000078561">
    <property type="component" value="Unassembled WGS sequence"/>
</dbReference>
<reference evidence="1" key="1">
    <citation type="submission" date="2016-04" db="EMBL/GenBank/DDBJ databases">
        <authorList>
            <person name="Evans L.H."/>
            <person name="Alamgir A."/>
            <person name="Owens N."/>
            <person name="Weber N.D."/>
            <person name="Virtaneva K."/>
            <person name="Barbian K."/>
            <person name="Babar A."/>
            <person name="Rosenke K."/>
        </authorList>
    </citation>
    <scope>NUCLEOTIDE SEQUENCE [LARGE SCALE GENOMIC DNA]</scope>
    <source>
        <strain evidence="1">CBS 101.48</strain>
    </source>
</reference>
<organism evidence="1">
    <name type="scientific">Absidia glauca</name>
    <name type="common">Pin mould</name>
    <dbReference type="NCBI Taxonomy" id="4829"/>
    <lineage>
        <taxon>Eukaryota</taxon>
        <taxon>Fungi</taxon>
        <taxon>Fungi incertae sedis</taxon>
        <taxon>Mucoromycota</taxon>
        <taxon>Mucoromycotina</taxon>
        <taxon>Mucoromycetes</taxon>
        <taxon>Mucorales</taxon>
        <taxon>Cunninghamellaceae</taxon>
        <taxon>Absidia</taxon>
    </lineage>
</organism>
<name>A0A163IPN8_ABSGL</name>
<keyword evidence="2" id="KW-1185">Reference proteome</keyword>
<evidence type="ECO:0000313" key="1">
    <source>
        <dbReference type="EMBL" id="SAL94720.1"/>
    </source>
</evidence>
<gene>
    <name evidence="1" type="primary">ABSGL_00006.1 scaffold 43</name>
</gene>
<dbReference type="EMBL" id="LT549911">
    <property type="protein sequence ID" value="SAL94720.1"/>
    <property type="molecule type" value="Genomic_DNA"/>
</dbReference>
<accession>A0A163IPN8</accession>